<dbReference type="EMBL" id="BARW01037736">
    <property type="protein sequence ID" value="GAJ17708.1"/>
    <property type="molecule type" value="Genomic_DNA"/>
</dbReference>
<dbReference type="InterPro" id="IPR036291">
    <property type="entry name" value="NAD(P)-bd_dom_sf"/>
</dbReference>
<evidence type="ECO:0008006" key="3">
    <source>
        <dbReference type="Google" id="ProtNLM"/>
    </source>
</evidence>
<dbReference type="AlphaFoldDB" id="X1UJS4"/>
<protein>
    <recommendedName>
        <fullName evidence="3">Short-chain dehydrogenase/reductase SDR</fullName>
    </recommendedName>
</protein>
<evidence type="ECO:0000313" key="2">
    <source>
        <dbReference type="EMBL" id="GAJ17708.1"/>
    </source>
</evidence>
<comment type="similarity">
    <text evidence="1">Belongs to the short-chain dehydrogenases/reductases (SDR) family.</text>
</comment>
<dbReference type="Gene3D" id="3.40.50.720">
    <property type="entry name" value="NAD(P)-binding Rossmann-like Domain"/>
    <property type="match status" value="1"/>
</dbReference>
<comment type="caution">
    <text evidence="2">The sequence shown here is derived from an EMBL/GenBank/DDBJ whole genome shotgun (WGS) entry which is preliminary data.</text>
</comment>
<dbReference type="PANTHER" id="PTHR43943:SF2">
    <property type="entry name" value="DEHYDROGENASE_REDUCTASE 4"/>
    <property type="match status" value="1"/>
</dbReference>
<evidence type="ECO:0000256" key="1">
    <source>
        <dbReference type="ARBA" id="ARBA00006484"/>
    </source>
</evidence>
<organism evidence="2">
    <name type="scientific">marine sediment metagenome</name>
    <dbReference type="NCBI Taxonomy" id="412755"/>
    <lineage>
        <taxon>unclassified sequences</taxon>
        <taxon>metagenomes</taxon>
        <taxon>ecological metagenomes</taxon>
    </lineage>
</organism>
<gene>
    <name evidence="2" type="ORF">S12H4_58167</name>
</gene>
<dbReference type="SUPFAM" id="SSF51735">
    <property type="entry name" value="NAD(P)-binding Rossmann-fold domains"/>
    <property type="match status" value="1"/>
</dbReference>
<proteinExistence type="inferred from homology"/>
<accession>X1UJS4</accession>
<feature type="non-terminal residue" evidence="2">
    <location>
        <position position="112"/>
    </location>
</feature>
<dbReference type="Pfam" id="PF00106">
    <property type="entry name" value="adh_short"/>
    <property type="match status" value="1"/>
</dbReference>
<name>X1UJS4_9ZZZZ</name>
<sequence length="112" mass="12014">MTGGSRGIGKAIAVGLAKFGADVAVTSRKLPDLEEVAKEIKGLGRRSMAVAAHVGRMDEINNLVPKVKDELGRIDILVNNAGTNPTMDPAINIEERAWDSIMNLNLKGLFFL</sequence>
<dbReference type="InterPro" id="IPR002347">
    <property type="entry name" value="SDR_fam"/>
</dbReference>
<dbReference type="PANTHER" id="PTHR43943">
    <property type="entry name" value="DEHYDROGENASE/REDUCTASE (SDR FAMILY) MEMBER 4"/>
    <property type="match status" value="1"/>
</dbReference>
<reference evidence="2" key="1">
    <citation type="journal article" date="2014" name="Front. Microbiol.">
        <title>High frequency of phylogenetically diverse reductive dehalogenase-homologous genes in deep subseafloor sedimentary metagenomes.</title>
        <authorList>
            <person name="Kawai M."/>
            <person name="Futagami T."/>
            <person name="Toyoda A."/>
            <person name="Takaki Y."/>
            <person name="Nishi S."/>
            <person name="Hori S."/>
            <person name="Arai W."/>
            <person name="Tsubouchi T."/>
            <person name="Morono Y."/>
            <person name="Uchiyama I."/>
            <person name="Ito T."/>
            <person name="Fujiyama A."/>
            <person name="Inagaki F."/>
            <person name="Takami H."/>
        </authorList>
    </citation>
    <scope>NUCLEOTIDE SEQUENCE</scope>
    <source>
        <strain evidence="2">Expedition CK06-06</strain>
    </source>
</reference>